<dbReference type="Proteomes" id="UP000325081">
    <property type="component" value="Unassembled WGS sequence"/>
</dbReference>
<feature type="non-terminal residue" evidence="1">
    <location>
        <position position="1"/>
    </location>
</feature>
<evidence type="ECO:0000313" key="1">
    <source>
        <dbReference type="EMBL" id="GER47992.1"/>
    </source>
</evidence>
<reference evidence="2" key="1">
    <citation type="journal article" date="2019" name="Curr. Biol.">
        <title>Genome Sequence of Striga asiatica Provides Insight into the Evolution of Plant Parasitism.</title>
        <authorList>
            <person name="Yoshida S."/>
            <person name="Kim S."/>
            <person name="Wafula E.K."/>
            <person name="Tanskanen J."/>
            <person name="Kim Y.M."/>
            <person name="Honaas L."/>
            <person name="Yang Z."/>
            <person name="Spallek T."/>
            <person name="Conn C.E."/>
            <person name="Ichihashi Y."/>
            <person name="Cheong K."/>
            <person name="Cui S."/>
            <person name="Der J.P."/>
            <person name="Gundlach H."/>
            <person name="Jiao Y."/>
            <person name="Hori C."/>
            <person name="Ishida J.K."/>
            <person name="Kasahara H."/>
            <person name="Kiba T."/>
            <person name="Kim M.S."/>
            <person name="Koo N."/>
            <person name="Laohavisit A."/>
            <person name="Lee Y.H."/>
            <person name="Lumba S."/>
            <person name="McCourt P."/>
            <person name="Mortimer J.C."/>
            <person name="Mutuku J.M."/>
            <person name="Nomura T."/>
            <person name="Sasaki-Sekimoto Y."/>
            <person name="Seto Y."/>
            <person name="Wang Y."/>
            <person name="Wakatake T."/>
            <person name="Sakakibara H."/>
            <person name="Demura T."/>
            <person name="Yamaguchi S."/>
            <person name="Yoneyama K."/>
            <person name="Manabe R.I."/>
            <person name="Nelson D.C."/>
            <person name="Schulman A.H."/>
            <person name="Timko M.P."/>
            <person name="dePamphilis C.W."/>
            <person name="Choi D."/>
            <person name="Shirasu K."/>
        </authorList>
    </citation>
    <scope>NUCLEOTIDE SEQUENCE [LARGE SCALE GENOMIC DNA]</scope>
    <source>
        <strain evidence="2">cv. UVA1</strain>
    </source>
</reference>
<accession>A0A5A7QSU3</accession>
<organism evidence="1 2">
    <name type="scientific">Striga asiatica</name>
    <name type="common">Asiatic witchweed</name>
    <name type="synonym">Buchnera asiatica</name>
    <dbReference type="NCBI Taxonomy" id="4170"/>
    <lineage>
        <taxon>Eukaryota</taxon>
        <taxon>Viridiplantae</taxon>
        <taxon>Streptophyta</taxon>
        <taxon>Embryophyta</taxon>
        <taxon>Tracheophyta</taxon>
        <taxon>Spermatophyta</taxon>
        <taxon>Magnoliopsida</taxon>
        <taxon>eudicotyledons</taxon>
        <taxon>Gunneridae</taxon>
        <taxon>Pentapetalae</taxon>
        <taxon>asterids</taxon>
        <taxon>lamiids</taxon>
        <taxon>Lamiales</taxon>
        <taxon>Orobanchaceae</taxon>
        <taxon>Buchnereae</taxon>
        <taxon>Striga</taxon>
    </lineage>
</organism>
<comment type="caution">
    <text evidence="1">The sequence shown here is derived from an EMBL/GenBank/DDBJ whole genome shotgun (WGS) entry which is preliminary data.</text>
</comment>
<feature type="non-terminal residue" evidence="1">
    <location>
        <position position="127"/>
    </location>
</feature>
<dbReference type="EMBL" id="BKCP01008104">
    <property type="protein sequence ID" value="GER47992.1"/>
    <property type="molecule type" value="Genomic_DNA"/>
</dbReference>
<name>A0A5A7QSU3_STRAF</name>
<proteinExistence type="predicted"/>
<evidence type="ECO:0000313" key="2">
    <source>
        <dbReference type="Proteomes" id="UP000325081"/>
    </source>
</evidence>
<keyword evidence="2" id="KW-1185">Reference proteome</keyword>
<sequence>WFDRFSRGYPPSAAAVRAPVDSSCDSGSTVASRSAAVIHPQLPPSEPQWTAVASPVRSSQKWFAAVGERSGSLLWESVRRSAQGYSRPRWISAVGERTKAWRGLWARELVPAKGGGYSTGCSLVSAS</sequence>
<dbReference type="AlphaFoldDB" id="A0A5A7QSU3"/>
<protein>
    <submittedName>
        <fullName evidence="1">Bifunctional enzyme IspD/IspF</fullName>
    </submittedName>
</protein>
<gene>
    <name evidence="1" type="ORF">STAS_25147</name>
</gene>